<evidence type="ECO:0000313" key="1">
    <source>
        <dbReference type="EMBL" id="MEQ2213882.1"/>
    </source>
</evidence>
<keyword evidence="2" id="KW-1185">Reference proteome</keyword>
<dbReference type="Proteomes" id="UP001434883">
    <property type="component" value="Unassembled WGS sequence"/>
</dbReference>
<proteinExistence type="predicted"/>
<organism evidence="1 2">
    <name type="scientific">Xenoophorus captivus</name>
    <dbReference type="NCBI Taxonomy" id="1517983"/>
    <lineage>
        <taxon>Eukaryota</taxon>
        <taxon>Metazoa</taxon>
        <taxon>Chordata</taxon>
        <taxon>Craniata</taxon>
        <taxon>Vertebrata</taxon>
        <taxon>Euteleostomi</taxon>
        <taxon>Actinopterygii</taxon>
        <taxon>Neopterygii</taxon>
        <taxon>Teleostei</taxon>
        <taxon>Neoteleostei</taxon>
        <taxon>Acanthomorphata</taxon>
        <taxon>Ovalentaria</taxon>
        <taxon>Atherinomorphae</taxon>
        <taxon>Cyprinodontiformes</taxon>
        <taxon>Goodeidae</taxon>
        <taxon>Xenoophorus</taxon>
    </lineage>
</organism>
<sequence>MLGQSHILSPVSDPPLGTETFIWGSCPPTGLGDKLEGRVQMLEVEVGGSAGGISDGCEVDSTRSPNISRTLTCPLGRVQYISLKSTLSFREDGETKPGLAAVPHCAIIQRVNT</sequence>
<gene>
    <name evidence="1" type="ORF">XENOCAPTIV_022652</name>
</gene>
<reference evidence="1 2" key="1">
    <citation type="submission" date="2021-06" db="EMBL/GenBank/DDBJ databases">
        <authorList>
            <person name="Palmer J.M."/>
        </authorList>
    </citation>
    <scope>NUCLEOTIDE SEQUENCE [LARGE SCALE GENOMIC DNA]</scope>
    <source>
        <strain evidence="1 2">XC_2019</strain>
        <tissue evidence="1">Muscle</tissue>
    </source>
</reference>
<comment type="caution">
    <text evidence="1">The sequence shown here is derived from an EMBL/GenBank/DDBJ whole genome shotgun (WGS) entry which is preliminary data.</text>
</comment>
<dbReference type="EMBL" id="JAHRIN010063893">
    <property type="protein sequence ID" value="MEQ2213882.1"/>
    <property type="molecule type" value="Genomic_DNA"/>
</dbReference>
<accession>A0ABV0S1X2</accession>
<name>A0ABV0S1X2_9TELE</name>
<evidence type="ECO:0000313" key="2">
    <source>
        <dbReference type="Proteomes" id="UP001434883"/>
    </source>
</evidence>
<protein>
    <submittedName>
        <fullName evidence="1">Uncharacterized protein</fullName>
    </submittedName>
</protein>